<organism evidence="2 3">
    <name type="scientific">Paenibacillus antri</name>
    <dbReference type="NCBI Taxonomy" id="2582848"/>
    <lineage>
        <taxon>Bacteria</taxon>
        <taxon>Bacillati</taxon>
        <taxon>Bacillota</taxon>
        <taxon>Bacilli</taxon>
        <taxon>Bacillales</taxon>
        <taxon>Paenibacillaceae</taxon>
        <taxon>Paenibacillus</taxon>
    </lineage>
</organism>
<evidence type="ECO:0000313" key="2">
    <source>
        <dbReference type="EMBL" id="TLS48288.1"/>
    </source>
</evidence>
<keyword evidence="3" id="KW-1185">Reference proteome</keyword>
<dbReference type="InterPro" id="IPR053707">
    <property type="entry name" value="UPF0637_domain_sf"/>
</dbReference>
<sequence>MENDFEEEENRLTVIPQQDLRREAVAFAPSDFDVFTIPGLEPRMEALIARVRPKLTALGEALAPDLSALAGEEMFPHVAKHARRTVHAPNDTWVAWAANKRGYKMLPHFQFGMFASHAFAQFAIIYESDKKTVFAQALERDLKKIKKLVPSSYVWSMDHMKPEGTPHREMTDDAFRRMAAKLAGTKQSEVLVGIRFDRDDPLLSDGPALYEKILGTYETLMPLYRMSF</sequence>
<name>A0A5R9G463_9BACL</name>
<comment type="similarity">
    <text evidence="1">Belongs to the UPF0637 family.</text>
</comment>
<proteinExistence type="inferred from homology"/>
<dbReference type="Gene3D" id="3.30.930.20">
    <property type="entry name" value="Protein of unknown function DUF1054"/>
    <property type="match status" value="1"/>
</dbReference>
<dbReference type="SUPFAM" id="SSF142913">
    <property type="entry name" value="YktB/PF0168-like"/>
    <property type="match status" value="1"/>
</dbReference>
<dbReference type="PIRSF" id="PIRSF021332">
    <property type="entry name" value="DUF1054"/>
    <property type="match status" value="1"/>
</dbReference>
<accession>A0A5R9G463</accession>
<dbReference type="OrthoDB" id="9812818at2"/>
<reference evidence="2 3" key="1">
    <citation type="submission" date="2019-05" db="EMBL/GenBank/DDBJ databases">
        <authorList>
            <person name="Narsing Rao M.P."/>
            <person name="Li W.J."/>
        </authorList>
    </citation>
    <scope>NUCLEOTIDE SEQUENCE [LARGE SCALE GENOMIC DNA]</scope>
    <source>
        <strain evidence="2 3">SYSU_K30003</strain>
    </source>
</reference>
<dbReference type="AlphaFoldDB" id="A0A5R9G463"/>
<dbReference type="Proteomes" id="UP000309676">
    <property type="component" value="Unassembled WGS sequence"/>
</dbReference>
<dbReference type="HAMAP" id="MF_01851">
    <property type="entry name" value="UPF0637"/>
    <property type="match status" value="1"/>
</dbReference>
<gene>
    <name evidence="2" type="ORF">FE782_31585</name>
</gene>
<dbReference type="InterPro" id="IPR009403">
    <property type="entry name" value="UPF0637"/>
</dbReference>
<dbReference type="Pfam" id="PF06335">
    <property type="entry name" value="DUF1054"/>
    <property type="match status" value="1"/>
</dbReference>
<evidence type="ECO:0000313" key="3">
    <source>
        <dbReference type="Proteomes" id="UP000309676"/>
    </source>
</evidence>
<comment type="caution">
    <text evidence="2">The sequence shown here is derived from an EMBL/GenBank/DDBJ whole genome shotgun (WGS) entry which is preliminary data.</text>
</comment>
<evidence type="ECO:0000256" key="1">
    <source>
        <dbReference type="HAMAP-Rule" id="MF_01851"/>
    </source>
</evidence>
<protein>
    <recommendedName>
        <fullName evidence="1">UPF0637 protein FE782_31585</fullName>
    </recommendedName>
</protein>
<dbReference type="EMBL" id="VCIW01000042">
    <property type="protein sequence ID" value="TLS48288.1"/>
    <property type="molecule type" value="Genomic_DNA"/>
</dbReference>